<organism evidence="1 2">
    <name type="scientific">Thelephora ganbajun</name>
    <name type="common">Ganba fungus</name>
    <dbReference type="NCBI Taxonomy" id="370292"/>
    <lineage>
        <taxon>Eukaryota</taxon>
        <taxon>Fungi</taxon>
        <taxon>Dikarya</taxon>
        <taxon>Basidiomycota</taxon>
        <taxon>Agaricomycotina</taxon>
        <taxon>Agaricomycetes</taxon>
        <taxon>Thelephorales</taxon>
        <taxon>Thelephoraceae</taxon>
        <taxon>Thelephora</taxon>
    </lineage>
</organism>
<dbReference type="EMBL" id="MU118082">
    <property type="protein sequence ID" value="KAF9645672.1"/>
    <property type="molecule type" value="Genomic_DNA"/>
</dbReference>
<name>A0ACB6Z7Y3_THEGA</name>
<reference evidence="1" key="2">
    <citation type="journal article" date="2020" name="Nat. Commun.">
        <title>Large-scale genome sequencing of mycorrhizal fungi provides insights into the early evolution of symbiotic traits.</title>
        <authorList>
            <person name="Miyauchi S."/>
            <person name="Kiss E."/>
            <person name="Kuo A."/>
            <person name="Drula E."/>
            <person name="Kohler A."/>
            <person name="Sanchez-Garcia M."/>
            <person name="Morin E."/>
            <person name="Andreopoulos B."/>
            <person name="Barry K.W."/>
            <person name="Bonito G."/>
            <person name="Buee M."/>
            <person name="Carver A."/>
            <person name="Chen C."/>
            <person name="Cichocki N."/>
            <person name="Clum A."/>
            <person name="Culley D."/>
            <person name="Crous P.W."/>
            <person name="Fauchery L."/>
            <person name="Girlanda M."/>
            <person name="Hayes R.D."/>
            <person name="Keri Z."/>
            <person name="LaButti K."/>
            <person name="Lipzen A."/>
            <person name="Lombard V."/>
            <person name="Magnuson J."/>
            <person name="Maillard F."/>
            <person name="Murat C."/>
            <person name="Nolan M."/>
            <person name="Ohm R.A."/>
            <person name="Pangilinan J."/>
            <person name="Pereira M.F."/>
            <person name="Perotto S."/>
            <person name="Peter M."/>
            <person name="Pfister S."/>
            <person name="Riley R."/>
            <person name="Sitrit Y."/>
            <person name="Stielow J.B."/>
            <person name="Szollosi G."/>
            <person name="Zifcakova L."/>
            <person name="Stursova M."/>
            <person name="Spatafora J.W."/>
            <person name="Tedersoo L."/>
            <person name="Vaario L.M."/>
            <person name="Yamada A."/>
            <person name="Yan M."/>
            <person name="Wang P."/>
            <person name="Xu J."/>
            <person name="Bruns T."/>
            <person name="Baldrian P."/>
            <person name="Vilgalys R."/>
            <person name="Dunand C."/>
            <person name="Henrissat B."/>
            <person name="Grigoriev I.V."/>
            <person name="Hibbett D."/>
            <person name="Nagy L.G."/>
            <person name="Martin F.M."/>
        </authorList>
    </citation>
    <scope>NUCLEOTIDE SEQUENCE</scope>
    <source>
        <strain evidence="1">P2</strain>
    </source>
</reference>
<comment type="caution">
    <text evidence="1">The sequence shown here is derived from an EMBL/GenBank/DDBJ whole genome shotgun (WGS) entry which is preliminary data.</text>
</comment>
<gene>
    <name evidence="1" type="ORF">BDM02DRAFT_474656</name>
</gene>
<protein>
    <submittedName>
        <fullName evidence="1">Uncharacterized protein</fullName>
    </submittedName>
</protein>
<accession>A0ACB6Z7Y3</accession>
<keyword evidence="2" id="KW-1185">Reference proteome</keyword>
<evidence type="ECO:0000313" key="1">
    <source>
        <dbReference type="EMBL" id="KAF9645672.1"/>
    </source>
</evidence>
<proteinExistence type="predicted"/>
<dbReference type="Proteomes" id="UP000886501">
    <property type="component" value="Unassembled WGS sequence"/>
</dbReference>
<sequence length="233" mass="26108">MKKKLDGARFRWINEMLYKSDSQKTVEMMHEDPTMFQEYHVGFRQQVQSWPSNPAGEYIGQLKACPRGTVIADLGCGDAALARALVAQGLNVLSYDLVPDGVYVIEADICAAIPLPGSEPNEGTGEGHIVDVAVCALSLMGSNWPKCIREAWRILKPTGQLKIAEVSSRFENVDQFVSLISSIGFKFKSKNESNTHFTTFEFQKIARKGKAEQDWDKIMSKGKILKPCEYKRR</sequence>
<evidence type="ECO:0000313" key="2">
    <source>
        <dbReference type="Proteomes" id="UP000886501"/>
    </source>
</evidence>
<reference evidence="1" key="1">
    <citation type="submission" date="2019-10" db="EMBL/GenBank/DDBJ databases">
        <authorList>
            <consortium name="DOE Joint Genome Institute"/>
            <person name="Kuo A."/>
            <person name="Miyauchi S."/>
            <person name="Kiss E."/>
            <person name="Drula E."/>
            <person name="Kohler A."/>
            <person name="Sanchez-Garcia M."/>
            <person name="Andreopoulos B."/>
            <person name="Barry K.W."/>
            <person name="Bonito G."/>
            <person name="Buee M."/>
            <person name="Carver A."/>
            <person name="Chen C."/>
            <person name="Cichocki N."/>
            <person name="Clum A."/>
            <person name="Culley D."/>
            <person name="Crous P.W."/>
            <person name="Fauchery L."/>
            <person name="Girlanda M."/>
            <person name="Hayes R."/>
            <person name="Keri Z."/>
            <person name="Labutti K."/>
            <person name="Lipzen A."/>
            <person name="Lombard V."/>
            <person name="Magnuson J."/>
            <person name="Maillard F."/>
            <person name="Morin E."/>
            <person name="Murat C."/>
            <person name="Nolan M."/>
            <person name="Ohm R."/>
            <person name="Pangilinan J."/>
            <person name="Pereira M."/>
            <person name="Perotto S."/>
            <person name="Peter M."/>
            <person name="Riley R."/>
            <person name="Sitrit Y."/>
            <person name="Stielow B."/>
            <person name="Szollosi G."/>
            <person name="Zifcakova L."/>
            <person name="Stursova M."/>
            <person name="Spatafora J.W."/>
            <person name="Tedersoo L."/>
            <person name="Vaario L.-M."/>
            <person name="Yamada A."/>
            <person name="Yan M."/>
            <person name="Wang P."/>
            <person name="Xu J."/>
            <person name="Bruns T."/>
            <person name="Baldrian P."/>
            <person name="Vilgalys R."/>
            <person name="Henrissat B."/>
            <person name="Grigoriev I.V."/>
            <person name="Hibbett D."/>
            <person name="Nagy L.G."/>
            <person name="Martin F.M."/>
        </authorList>
    </citation>
    <scope>NUCLEOTIDE SEQUENCE</scope>
    <source>
        <strain evidence="1">P2</strain>
    </source>
</reference>